<organism evidence="2 3">
    <name type="scientific">Streptomyces ruber</name>
    <dbReference type="NCBI Taxonomy" id="83378"/>
    <lineage>
        <taxon>Bacteria</taxon>
        <taxon>Bacillati</taxon>
        <taxon>Actinomycetota</taxon>
        <taxon>Actinomycetes</taxon>
        <taxon>Kitasatosporales</taxon>
        <taxon>Streptomycetaceae</taxon>
        <taxon>Streptomyces</taxon>
    </lineage>
</organism>
<accession>A0A918BE03</accession>
<gene>
    <name evidence="2" type="ORF">GCM10010145_26650</name>
</gene>
<feature type="region of interest" description="Disordered" evidence="1">
    <location>
        <begin position="37"/>
        <end position="68"/>
    </location>
</feature>
<dbReference type="Proteomes" id="UP000620156">
    <property type="component" value="Unassembled WGS sequence"/>
</dbReference>
<protein>
    <submittedName>
        <fullName evidence="2">Uncharacterized protein</fullName>
    </submittedName>
</protein>
<reference evidence="2" key="2">
    <citation type="submission" date="2020-09" db="EMBL/GenBank/DDBJ databases">
        <authorList>
            <person name="Sun Q."/>
            <person name="Ohkuma M."/>
        </authorList>
    </citation>
    <scope>NUCLEOTIDE SEQUENCE</scope>
    <source>
        <strain evidence="2">JCM 3131</strain>
    </source>
</reference>
<evidence type="ECO:0000313" key="3">
    <source>
        <dbReference type="Proteomes" id="UP000620156"/>
    </source>
</evidence>
<sequence>MDQFCSTQLAAFDACSWASWSEGTSGVGACEGVGDGSEPAAGGTAYKDTAGTSSATVRSGPATKVTKR</sequence>
<keyword evidence="3" id="KW-1185">Reference proteome</keyword>
<name>A0A918BE03_9ACTN</name>
<reference evidence="2" key="1">
    <citation type="journal article" date="2014" name="Int. J. Syst. Evol. Microbiol.">
        <title>Complete genome sequence of Corynebacterium casei LMG S-19264T (=DSM 44701T), isolated from a smear-ripened cheese.</title>
        <authorList>
            <consortium name="US DOE Joint Genome Institute (JGI-PGF)"/>
            <person name="Walter F."/>
            <person name="Albersmeier A."/>
            <person name="Kalinowski J."/>
            <person name="Ruckert C."/>
        </authorList>
    </citation>
    <scope>NUCLEOTIDE SEQUENCE</scope>
    <source>
        <strain evidence="2">JCM 3131</strain>
    </source>
</reference>
<evidence type="ECO:0000313" key="2">
    <source>
        <dbReference type="EMBL" id="GGQ55503.1"/>
    </source>
</evidence>
<dbReference type="AlphaFoldDB" id="A0A918BE03"/>
<evidence type="ECO:0000256" key="1">
    <source>
        <dbReference type="SAM" id="MobiDB-lite"/>
    </source>
</evidence>
<comment type="caution">
    <text evidence="2">The sequence shown here is derived from an EMBL/GenBank/DDBJ whole genome shotgun (WGS) entry which is preliminary data.</text>
</comment>
<proteinExistence type="predicted"/>
<dbReference type="EMBL" id="BMQK01000004">
    <property type="protein sequence ID" value="GGQ55503.1"/>
    <property type="molecule type" value="Genomic_DNA"/>
</dbReference>